<evidence type="ECO:0000256" key="5">
    <source>
        <dbReference type="ARBA" id="ARBA00023274"/>
    </source>
</evidence>
<dbReference type="SMART" id="SM00535">
    <property type="entry name" value="RIBOc"/>
    <property type="match status" value="1"/>
</dbReference>
<evidence type="ECO:0000256" key="2">
    <source>
        <dbReference type="ARBA" id="ARBA00022884"/>
    </source>
</evidence>
<keyword evidence="3" id="KW-0689">Ribosomal protein</keyword>
<dbReference type="OrthoDB" id="67027at2759"/>
<evidence type="ECO:0000256" key="7">
    <source>
        <dbReference type="ARBA" id="ARBA00035187"/>
    </source>
</evidence>
<dbReference type="SUPFAM" id="SSF54768">
    <property type="entry name" value="dsRNA-binding domain-like"/>
    <property type="match status" value="1"/>
</dbReference>
<dbReference type="FunFam" id="3.30.160.20:FF:000043">
    <property type="entry name" value="60S ribosomal protein L3"/>
    <property type="match status" value="1"/>
</dbReference>
<evidence type="ECO:0000256" key="3">
    <source>
        <dbReference type="ARBA" id="ARBA00022980"/>
    </source>
</evidence>
<evidence type="ECO:0000256" key="8">
    <source>
        <dbReference type="SAM" id="MobiDB-lite"/>
    </source>
</evidence>
<evidence type="ECO:0000313" key="10">
    <source>
        <dbReference type="EMBL" id="KAJ8064172.1"/>
    </source>
</evidence>
<protein>
    <recommendedName>
        <fullName evidence="7">Large ribosomal subunit protein mL44</fullName>
    </recommendedName>
</protein>
<evidence type="ECO:0000256" key="6">
    <source>
        <dbReference type="ARBA" id="ARBA00024034"/>
    </source>
</evidence>
<dbReference type="InterPro" id="IPR044443">
    <property type="entry name" value="Ribosomal_mL44_DSRM_fung"/>
</dbReference>
<dbReference type="GO" id="GO:0005739">
    <property type="term" value="C:mitochondrion"/>
    <property type="evidence" value="ECO:0007669"/>
    <property type="project" value="TreeGrafter"/>
</dbReference>
<dbReference type="PANTHER" id="PTHR11207">
    <property type="entry name" value="RIBONUCLEASE III"/>
    <property type="match status" value="1"/>
</dbReference>
<sequence length="400" mass="44078">MMKRLHLERWSAQLLFPKSRSYSTYSRRHIQNLLPRTTTSILIPACVRMQSTSALASKPEELINEDGEPPLEPPPMTRKPLPPPSPKVAALHARLSLPSKLPLQTLARTLVTPSANSNPAFNNAGMARIGGDLLHYHVSEFLICTYPRLPMAVLYASVFAYSGPDTLHLVGRDWGVQPAFAPGDEVDVGLLQYKHLDANAAPTSSGKTTRKEAPYFRRGMASRVVYDDEFGDTVRKSNQVTDPQPMNHAYASFVKSLIGAVYLHAGRAAAKTFIQQHILSRHLDISKLFQFSQPVRDLARLCAREDFETPVARILSETGRLSRSPVFVVGIFSGRDKLGEAPGASLNEARIRASVAGLKAWYLYSPGQKALPSDMEVTSGGKEGEKKWEPVHVDMGEIVA</sequence>
<dbReference type="EMBL" id="JAPEIS010000007">
    <property type="protein sequence ID" value="KAJ8064172.1"/>
    <property type="molecule type" value="Genomic_DNA"/>
</dbReference>
<comment type="similarity">
    <text evidence="6">Belongs to the ribonuclease III family. Mitochondrion-specific ribosomal protein mL44 subfamily.</text>
</comment>
<gene>
    <name evidence="10" type="ORF">OCU04_006524</name>
</gene>
<evidence type="ECO:0000256" key="1">
    <source>
        <dbReference type="ARBA" id="ARBA00004173"/>
    </source>
</evidence>
<keyword evidence="2" id="KW-0694">RNA-binding</keyword>
<feature type="region of interest" description="Disordered" evidence="8">
    <location>
        <begin position="57"/>
        <end position="87"/>
    </location>
</feature>
<dbReference type="PANTHER" id="PTHR11207:SF32">
    <property type="entry name" value="LARGE RIBOSOMAL SUBUNIT PROTEIN ML44"/>
    <property type="match status" value="1"/>
</dbReference>
<accession>A0A9X0DJQ4</accession>
<dbReference type="GO" id="GO:0004525">
    <property type="term" value="F:ribonuclease III activity"/>
    <property type="evidence" value="ECO:0007669"/>
    <property type="project" value="InterPro"/>
</dbReference>
<comment type="caution">
    <text evidence="10">The sequence shown here is derived from an EMBL/GenBank/DDBJ whole genome shotgun (WGS) entry which is preliminary data.</text>
</comment>
<keyword evidence="11" id="KW-1185">Reference proteome</keyword>
<dbReference type="GO" id="GO:0003735">
    <property type="term" value="F:structural constituent of ribosome"/>
    <property type="evidence" value="ECO:0007669"/>
    <property type="project" value="TreeGrafter"/>
</dbReference>
<dbReference type="SUPFAM" id="SSF69065">
    <property type="entry name" value="RNase III domain-like"/>
    <property type="match status" value="1"/>
</dbReference>
<feature type="compositionally biased region" description="Pro residues" evidence="8">
    <location>
        <begin position="70"/>
        <end position="86"/>
    </location>
</feature>
<dbReference type="InterPro" id="IPR044444">
    <property type="entry name" value="Ribosomal_mL44_DSRM_metazoa"/>
</dbReference>
<dbReference type="PROSITE" id="PS50142">
    <property type="entry name" value="RNASE_3_2"/>
    <property type="match status" value="1"/>
</dbReference>
<keyword evidence="4" id="KW-0496">Mitochondrion</keyword>
<feature type="domain" description="RNase III" evidence="9">
    <location>
        <begin position="88"/>
        <end position="266"/>
    </location>
</feature>
<dbReference type="Gene3D" id="1.10.1520.10">
    <property type="entry name" value="Ribonuclease III domain"/>
    <property type="match status" value="1"/>
</dbReference>
<keyword evidence="5" id="KW-0687">Ribonucleoprotein</keyword>
<evidence type="ECO:0000259" key="9">
    <source>
        <dbReference type="PROSITE" id="PS50142"/>
    </source>
</evidence>
<evidence type="ECO:0000313" key="11">
    <source>
        <dbReference type="Proteomes" id="UP001152300"/>
    </source>
</evidence>
<dbReference type="Gene3D" id="3.30.160.20">
    <property type="match status" value="1"/>
</dbReference>
<dbReference type="CDD" id="cd19873">
    <property type="entry name" value="DSRM_MRPL3_like"/>
    <property type="match status" value="1"/>
</dbReference>
<comment type="subcellular location">
    <subcellularLocation>
        <location evidence="1">Mitochondrion</location>
    </subcellularLocation>
</comment>
<name>A0A9X0DJQ4_9HELO</name>
<dbReference type="GO" id="GO:0003725">
    <property type="term" value="F:double-stranded RNA binding"/>
    <property type="evidence" value="ECO:0007669"/>
    <property type="project" value="InterPro"/>
</dbReference>
<organism evidence="10 11">
    <name type="scientific">Sclerotinia nivalis</name>
    <dbReference type="NCBI Taxonomy" id="352851"/>
    <lineage>
        <taxon>Eukaryota</taxon>
        <taxon>Fungi</taxon>
        <taxon>Dikarya</taxon>
        <taxon>Ascomycota</taxon>
        <taxon>Pezizomycotina</taxon>
        <taxon>Leotiomycetes</taxon>
        <taxon>Helotiales</taxon>
        <taxon>Sclerotiniaceae</taxon>
        <taxon>Sclerotinia</taxon>
    </lineage>
</organism>
<dbReference type="GO" id="GO:0006396">
    <property type="term" value="P:RNA processing"/>
    <property type="evidence" value="ECO:0007669"/>
    <property type="project" value="InterPro"/>
</dbReference>
<reference evidence="10" key="1">
    <citation type="submission" date="2022-11" db="EMBL/GenBank/DDBJ databases">
        <title>Genome Resource of Sclerotinia nivalis Strain SnTB1, a Plant Pathogen Isolated from American Ginseng.</title>
        <authorList>
            <person name="Fan S."/>
        </authorList>
    </citation>
    <scope>NUCLEOTIDE SEQUENCE</scope>
    <source>
        <strain evidence="10">SnTB1</strain>
    </source>
</reference>
<dbReference type="InterPro" id="IPR036389">
    <property type="entry name" value="RNase_III_sf"/>
</dbReference>
<dbReference type="Pfam" id="PF22892">
    <property type="entry name" value="DSRM_MRPL44"/>
    <property type="match status" value="1"/>
</dbReference>
<dbReference type="InterPro" id="IPR000999">
    <property type="entry name" value="RNase_III_dom"/>
</dbReference>
<dbReference type="AlphaFoldDB" id="A0A9X0DJQ4"/>
<proteinExistence type="inferred from homology"/>
<evidence type="ECO:0000256" key="4">
    <source>
        <dbReference type="ARBA" id="ARBA00023128"/>
    </source>
</evidence>
<dbReference type="Proteomes" id="UP001152300">
    <property type="component" value="Unassembled WGS sequence"/>
</dbReference>